<keyword evidence="1 5" id="KW-0132">Cell division</keyword>
<comment type="caution">
    <text evidence="7">The sequence shown here is derived from an EMBL/GenBank/DDBJ whole genome shotgun (WGS) entry which is preliminary data.</text>
</comment>
<dbReference type="PANTHER" id="PTHR35798:SF1">
    <property type="entry name" value="CELL DIVISION PROTEIN SEPF"/>
    <property type="match status" value="1"/>
</dbReference>
<comment type="subunit">
    <text evidence="5">Homodimer. Interacts with FtsZ.</text>
</comment>
<organism evidence="7 8">
    <name type="scientific">Oribacterium asaccharolyticum ACB7</name>
    <dbReference type="NCBI Taxonomy" id="796944"/>
    <lineage>
        <taxon>Bacteria</taxon>
        <taxon>Bacillati</taxon>
        <taxon>Bacillota</taxon>
        <taxon>Clostridia</taxon>
        <taxon>Lachnospirales</taxon>
        <taxon>Lachnospiraceae</taxon>
        <taxon>Oribacterium</taxon>
    </lineage>
</organism>
<dbReference type="RefSeq" id="WP_009536281.1">
    <property type="nucleotide sequence ID" value="NZ_JH414504.1"/>
</dbReference>
<dbReference type="Pfam" id="PF04472">
    <property type="entry name" value="SepF"/>
    <property type="match status" value="1"/>
</dbReference>
<comment type="function">
    <text evidence="4 5">Cell division protein that is part of the divisome complex and is recruited early to the Z-ring. Probably stimulates Z-ring formation, perhaps through the cross-linking of FtsZ protofilaments. Its function overlaps with FtsA.</text>
</comment>
<keyword evidence="5" id="KW-0963">Cytoplasm</keyword>
<dbReference type="AlphaFoldDB" id="G9WUP0"/>
<name>G9WUP0_9FIRM</name>
<evidence type="ECO:0000256" key="3">
    <source>
        <dbReference type="ARBA" id="ARBA00023306"/>
    </source>
</evidence>
<feature type="compositionally biased region" description="Acidic residues" evidence="6">
    <location>
        <begin position="17"/>
        <end position="39"/>
    </location>
</feature>
<protein>
    <recommendedName>
        <fullName evidence="5">Cell division protein SepF</fullName>
    </recommendedName>
</protein>
<dbReference type="HAMAP" id="MF_01197">
    <property type="entry name" value="SepF"/>
    <property type="match status" value="1"/>
</dbReference>
<evidence type="ECO:0000313" key="8">
    <source>
        <dbReference type="Proteomes" id="UP000003527"/>
    </source>
</evidence>
<comment type="subcellular location">
    <subcellularLocation>
        <location evidence="5">Cytoplasm</location>
    </subcellularLocation>
    <text evidence="5">Localizes to the division site, in a FtsZ-dependent manner.</text>
</comment>
<gene>
    <name evidence="5" type="primary">sepF</name>
    <name evidence="7" type="ORF">HMPREF9624_00365</name>
</gene>
<evidence type="ECO:0000256" key="5">
    <source>
        <dbReference type="HAMAP-Rule" id="MF_01197"/>
    </source>
</evidence>
<dbReference type="Proteomes" id="UP000003527">
    <property type="component" value="Unassembled WGS sequence"/>
</dbReference>
<comment type="similarity">
    <text evidence="5">Belongs to the SepF family.</text>
</comment>
<dbReference type="PATRIC" id="fig|796944.3.peg.1075"/>
<dbReference type="PANTHER" id="PTHR35798">
    <property type="entry name" value="CELL DIVISION PROTEIN SEPF"/>
    <property type="match status" value="1"/>
</dbReference>
<keyword evidence="2 5" id="KW-0717">Septation</keyword>
<keyword evidence="3 5" id="KW-0131">Cell cycle</keyword>
<dbReference type="GO" id="GO:0043093">
    <property type="term" value="P:FtsZ-dependent cytokinesis"/>
    <property type="evidence" value="ECO:0007669"/>
    <property type="project" value="UniProtKB-UniRule"/>
</dbReference>
<evidence type="ECO:0000256" key="1">
    <source>
        <dbReference type="ARBA" id="ARBA00022618"/>
    </source>
</evidence>
<evidence type="ECO:0000256" key="2">
    <source>
        <dbReference type="ARBA" id="ARBA00023210"/>
    </source>
</evidence>
<feature type="region of interest" description="Disordered" evidence="6">
    <location>
        <begin position="13"/>
        <end position="55"/>
    </location>
</feature>
<dbReference type="EMBL" id="AFZD01000016">
    <property type="protein sequence ID" value="EHL12058.1"/>
    <property type="molecule type" value="Genomic_DNA"/>
</dbReference>
<evidence type="ECO:0000256" key="4">
    <source>
        <dbReference type="ARBA" id="ARBA00044936"/>
    </source>
</evidence>
<evidence type="ECO:0000313" key="7">
    <source>
        <dbReference type="EMBL" id="EHL12058.1"/>
    </source>
</evidence>
<dbReference type="GO" id="GO:0005737">
    <property type="term" value="C:cytoplasm"/>
    <property type="evidence" value="ECO:0007669"/>
    <property type="project" value="UniProtKB-SubCell"/>
</dbReference>
<dbReference type="InterPro" id="IPR023052">
    <property type="entry name" value="Cell_div_SepF"/>
</dbReference>
<dbReference type="Gene3D" id="3.30.110.150">
    <property type="entry name" value="SepF-like protein"/>
    <property type="match status" value="1"/>
</dbReference>
<sequence>MSFLSNLMTKMNLNRDSDDDYDLDNDYDFDDEYEEEEEEAPRKPSFFGRRVDEDEEEAEPKIRFFSKAKSNTNERRASMEVTMIKPNSMGDATEICDYLLSGRAVVLNMEGLHTEVAQRIIDILSGTAYAINGNLQKISTYIFIISPEEIHLSGEFSGAGFGGDGEGTFGALNFR</sequence>
<dbReference type="HOGENOM" id="CLU_078499_4_0_9"/>
<dbReference type="GO" id="GO:0000917">
    <property type="term" value="P:division septum assembly"/>
    <property type="evidence" value="ECO:0007669"/>
    <property type="project" value="UniProtKB-KW"/>
</dbReference>
<dbReference type="InterPro" id="IPR038594">
    <property type="entry name" value="SepF-like_sf"/>
</dbReference>
<evidence type="ECO:0000256" key="6">
    <source>
        <dbReference type="SAM" id="MobiDB-lite"/>
    </source>
</evidence>
<dbReference type="InterPro" id="IPR007561">
    <property type="entry name" value="Cell_div_SepF/SepF-rel"/>
</dbReference>
<proteinExistence type="inferred from homology"/>
<accession>G9WUP0</accession>
<keyword evidence="8" id="KW-1185">Reference proteome</keyword>
<reference evidence="7 8" key="1">
    <citation type="submission" date="2011-08" db="EMBL/GenBank/DDBJ databases">
        <title>The Genome Sequence of Oribacterium sp. ACB7.</title>
        <authorList>
            <consortium name="The Broad Institute Genome Sequencing Platform"/>
            <person name="Earl A."/>
            <person name="Ward D."/>
            <person name="Feldgarden M."/>
            <person name="Gevers D."/>
            <person name="Sizova M."/>
            <person name="Hazen A."/>
            <person name="Epstein S."/>
            <person name="Young S.K."/>
            <person name="Zeng Q."/>
            <person name="Gargeya S."/>
            <person name="Fitzgerald M."/>
            <person name="Haas B."/>
            <person name="Abouelleil A."/>
            <person name="Alvarado L."/>
            <person name="Arachchi H.M."/>
            <person name="Berlin A."/>
            <person name="Brown A."/>
            <person name="Chapman S.B."/>
            <person name="Chen Z."/>
            <person name="Dunbar C."/>
            <person name="Freedman E."/>
            <person name="Gearin G."/>
            <person name="Gellesch M."/>
            <person name="Goldberg J."/>
            <person name="Griggs A."/>
            <person name="Gujja S."/>
            <person name="Heiman D."/>
            <person name="Howarth C."/>
            <person name="Larson L."/>
            <person name="Lui A."/>
            <person name="MacDonald P.J.P."/>
            <person name="Montmayeur A."/>
            <person name="Murphy C."/>
            <person name="Neiman D."/>
            <person name="Pearson M."/>
            <person name="Priest M."/>
            <person name="Roberts A."/>
            <person name="Saif S."/>
            <person name="Shea T."/>
            <person name="Shenoy N."/>
            <person name="Sisk P."/>
            <person name="Stolte C."/>
            <person name="Sykes S."/>
            <person name="Wortman J."/>
            <person name="Nusbaum C."/>
            <person name="Birren B."/>
        </authorList>
    </citation>
    <scope>NUCLEOTIDE SEQUENCE [LARGE SCALE GENOMIC DNA]</scope>
    <source>
        <strain evidence="7 8">ACB7</strain>
    </source>
</reference>